<comment type="caution">
    <text evidence="4">The sequence shown here is derived from an EMBL/GenBank/DDBJ whole genome shotgun (WGS) entry which is preliminary data.</text>
</comment>
<dbReference type="SUPFAM" id="SSF51735">
    <property type="entry name" value="NAD(P)-binding Rossmann-fold domains"/>
    <property type="match status" value="2"/>
</dbReference>
<evidence type="ECO:0000256" key="2">
    <source>
        <dbReference type="ARBA" id="ARBA00023002"/>
    </source>
</evidence>
<dbReference type="PRINTS" id="PR00081">
    <property type="entry name" value="GDHRDH"/>
</dbReference>
<dbReference type="OrthoDB" id="9810734at2"/>
<protein>
    <submittedName>
        <fullName evidence="4">Thioester reductase-like protein</fullName>
    </submittedName>
</protein>
<dbReference type="Proteomes" id="UP000295361">
    <property type="component" value="Unassembled WGS sequence"/>
</dbReference>
<sequence length="661" mass="72675">MQYFVTGATGFIGKRLVKKLLARRGSTVYFLLREESAGKVPDLLSFWGVNKTRAIPVFGDLTGKKLGVSAADVKTLKGHIDHLYHLAAVYDLSADEESQISANIDGTRNVVEFAKAIDAGHVHHVSSIAAAGLYEGVFREDMFEEAEGLDHPYFMTKHESEKIVRKECKQPWTVYRPAAVVGDSQTGEMDKIDGPYYFFKLIQRMRQILPPWMPAVGLEGGRINIVPVDFVVNALDHISHTAAGKGKCYHLVDPMGYRVGDVLDILSKAAHAPKMNLFINAALLGFIPKSVKKGMMALAPVRRIRNAVMKDLGLPEDILTFINYPTRFDCRDTEAALKGSGIECPKLNDYAWRLWDYWERHLDPDLFIDRSLRGTVAGKVVLVTGGSSGIGLAAAHKFAEAGAITVICGRDVTKLDEACAEAKAKGYAFVPYAVDIADMADCDRFIAQLLIDHGGVDYLVNNAGRSIRRAVEGSYDRFHDFERTMQLNYFGALRVTMGLLPGMVAKHRGHIVNISSIGVLTNAPRFSAYVASKSALDAWTRCASSEFADQGITFTTINMPLVRTPMIAPTKIYNNVPTLSPEEAADMIAQACISKPVRIATRLGIFGQVLHALMPRVAQIVMNTTFRMFPDSAAAKGDKSPKPQLSAEAVAMQQMMRGIHF</sequence>
<dbReference type="RefSeq" id="WP_133702582.1">
    <property type="nucleotide sequence ID" value="NZ_SNXS01000005.1"/>
</dbReference>
<dbReference type="EMBL" id="SNXS01000005">
    <property type="protein sequence ID" value="TDP63416.1"/>
    <property type="molecule type" value="Genomic_DNA"/>
</dbReference>
<reference evidence="4 5" key="1">
    <citation type="submission" date="2019-03" db="EMBL/GenBank/DDBJ databases">
        <title>Genomic Encyclopedia of Type Strains, Phase IV (KMG-IV): sequencing the most valuable type-strain genomes for metagenomic binning, comparative biology and taxonomic classification.</title>
        <authorList>
            <person name="Goeker M."/>
        </authorList>
    </citation>
    <scope>NUCLEOTIDE SEQUENCE [LARGE SCALE GENOMIC DNA]</scope>
    <source>
        <strain evidence="4 5">DSM 16998</strain>
    </source>
</reference>
<organism evidence="4 5">
    <name type="scientific">Roseateles toxinivorans</name>
    <dbReference type="NCBI Taxonomy" id="270368"/>
    <lineage>
        <taxon>Bacteria</taxon>
        <taxon>Pseudomonadati</taxon>
        <taxon>Pseudomonadota</taxon>
        <taxon>Betaproteobacteria</taxon>
        <taxon>Burkholderiales</taxon>
        <taxon>Sphaerotilaceae</taxon>
        <taxon>Roseateles</taxon>
    </lineage>
</organism>
<evidence type="ECO:0000313" key="5">
    <source>
        <dbReference type="Proteomes" id="UP000295361"/>
    </source>
</evidence>
<dbReference type="AlphaFoldDB" id="A0A4R6QK51"/>
<dbReference type="NCBIfam" id="NF005539">
    <property type="entry name" value="PRK07201.1"/>
    <property type="match status" value="1"/>
</dbReference>
<evidence type="ECO:0000313" key="4">
    <source>
        <dbReference type="EMBL" id="TDP63416.1"/>
    </source>
</evidence>
<dbReference type="Gene3D" id="3.40.50.720">
    <property type="entry name" value="NAD(P)-binding Rossmann-like Domain"/>
    <property type="match status" value="2"/>
</dbReference>
<dbReference type="CDD" id="cd05233">
    <property type="entry name" value="SDR_c"/>
    <property type="match status" value="1"/>
</dbReference>
<evidence type="ECO:0000256" key="1">
    <source>
        <dbReference type="ARBA" id="ARBA00006484"/>
    </source>
</evidence>
<keyword evidence="2" id="KW-0560">Oxidoreductase</keyword>
<feature type="domain" description="Thioester reductase (TE)" evidence="3">
    <location>
        <begin position="5"/>
        <end position="234"/>
    </location>
</feature>
<proteinExistence type="inferred from homology"/>
<gene>
    <name evidence="4" type="ORF">DES47_105422</name>
</gene>
<dbReference type="Pfam" id="PF07993">
    <property type="entry name" value="NAD_binding_4"/>
    <property type="match status" value="1"/>
</dbReference>
<dbReference type="GO" id="GO:0016020">
    <property type="term" value="C:membrane"/>
    <property type="evidence" value="ECO:0007669"/>
    <property type="project" value="TreeGrafter"/>
</dbReference>
<dbReference type="PANTHER" id="PTHR44196">
    <property type="entry name" value="DEHYDROGENASE/REDUCTASE SDR FAMILY MEMBER 7B"/>
    <property type="match status" value="1"/>
</dbReference>
<dbReference type="InterPro" id="IPR036291">
    <property type="entry name" value="NAD(P)-bd_dom_sf"/>
</dbReference>
<evidence type="ECO:0000259" key="3">
    <source>
        <dbReference type="Pfam" id="PF07993"/>
    </source>
</evidence>
<dbReference type="InterPro" id="IPR020904">
    <property type="entry name" value="Sc_DH/Rdtase_CS"/>
</dbReference>
<name>A0A4R6QK51_9BURK</name>
<dbReference type="InterPro" id="IPR002347">
    <property type="entry name" value="SDR_fam"/>
</dbReference>
<dbReference type="InterPro" id="IPR013120">
    <property type="entry name" value="FAR_NAD-bd"/>
</dbReference>
<dbReference type="PRINTS" id="PR00080">
    <property type="entry name" value="SDRFAMILY"/>
</dbReference>
<dbReference type="PANTHER" id="PTHR44196:SF1">
    <property type="entry name" value="DEHYDROGENASE_REDUCTASE SDR FAMILY MEMBER 7B"/>
    <property type="match status" value="1"/>
</dbReference>
<dbReference type="InParanoid" id="A0A4R6QK51"/>
<dbReference type="PROSITE" id="PS00061">
    <property type="entry name" value="ADH_SHORT"/>
    <property type="match status" value="1"/>
</dbReference>
<dbReference type="InterPro" id="IPR057313">
    <property type="entry name" value="Maqu_2507-like"/>
</dbReference>
<accession>A0A4R6QK51</accession>
<keyword evidence="5" id="KW-1185">Reference proteome</keyword>
<dbReference type="Pfam" id="PF00106">
    <property type="entry name" value="adh_short"/>
    <property type="match status" value="1"/>
</dbReference>
<dbReference type="GO" id="GO:0016491">
    <property type="term" value="F:oxidoreductase activity"/>
    <property type="evidence" value="ECO:0007669"/>
    <property type="project" value="UniProtKB-KW"/>
</dbReference>
<comment type="similarity">
    <text evidence="1">Belongs to the short-chain dehydrogenases/reductases (SDR) family.</text>
</comment>
<dbReference type="CDD" id="cd05263">
    <property type="entry name" value="MupV_like_SDR_e"/>
    <property type="match status" value="1"/>
</dbReference>